<evidence type="ECO:0000256" key="3">
    <source>
        <dbReference type="ARBA" id="ARBA00022475"/>
    </source>
</evidence>
<accession>A0A6B1DSH7</accession>
<sequence>MAATSPEQRRIGKPMPRWRKLLPNYLFLVPYFVFFFLFLAGPNVYGFYISLFNWDILLPNKPFLGFGNYQELWLDKLWWLSLRNTVLFAALTVGGNVLLGLFASVLVKQRPPGHQILRFLFYTPVVLSVAVMGVILARVFNTEFGLLNYYVDMVGLPTQKWLGEQRFVIPILSLSTVWWTFGFPFLVFLAGLLNIPEPIYEAARIDGVNRLQSFTHITLPLLKPVTLFIVVTQFIAHFKVFGQMWIMTLGGPGNSSYSVVMYLYDVGWRFFRMGYASSLAFGLAAIILVVTLINFRFLGGRVEY</sequence>
<dbReference type="EMBL" id="VXPY01000035">
    <property type="protein sequence ID" value="MYD89775.1"/>
    <property type="molecule type" value="Genomic_DNA"/>
</dbReference>
<feature type="transmembrane region" description="Helical" evidence="7">
    <location>
        <begin position="86"/>
        <end position="107"/>
    </location>
</feature>
<evidence type="ECO:0000256" key="5">
    <source>
        <dbReference type="ARBA" id="ARBA00022989"/>
    </source>
</evidence>
<protein>
    <submittedName>
        <fullName evidence="9">Sugar ABC transporter permease</fullName>
    </submittedName>
</protein>
<dbReference type="InterPro" id="IPR000515">
    <property type="entry name" value="MetI-like"/>
</dbReference>
<keyword evidence="3" id="KW-1003">Cell membrane</keyword>
<feature type="transmembrane region" description="Helical" evidence="7">
    <location>
        <begin position="276"/>
        <end position="298"/>
    </location>
</feature>
<keyword evidence="4 7" id="KW-0812">Transmembrane</keyword>
<dbReference type="CDD" id="cd06261">
    <property type="entry name" value="TM_PBP2"/>
    <property type="match status" value="1"/>
</dbReference>
<dbReference type="GO" id="GO:0055085">
    <property type="term" value="P:transmembrane transport"/>
    <property type="evidence" value="ECO:0007669"/>
    <property type="project" value="InterPro"/>
</dbReference>
<evidence type="ECO:0000256" key="6">
    <source>
        <dbReference type="ARBA" id="ARBA00023136"/>
    </source>
</evidence>
<keyword evidence="5 7" id="KW-1133">Transmembrane helix</keyword>
<dbReference type="PANTHER" id="PTHR30193:SF37">
    <property type="entry name" value="INNER MEMBRANE ABC TRANSPORTER PERMEASE PROTEIN YCJO"/>
    <property type="match status" value="1"/>
</dbReference>
<dbReference type="PROSITE" id="PS50928">
    <property type="entry name" value="ABC_TM1"/>
    <property type="match status" value="1"/>
</dbReference>
<name>A0A6B1DSH7_9CHLR</name>
<comment type="subcellular location">
    <subcellularLocation>
        <location evidence="1 7">Cell membrane</location>
        <topology evidence="1 7">Multi-pass membrane protein</topology>
    </subcellularLocation>
</comment>
<comment type="similarity">
    <text evidence="7">Belongs to the binding-protein-dependent transport system permease family.</text>
</comment>
<feature type="transmembrane region" description="Helical" evidence="7">
    <location>
        <begin position="167"/>
        <end position="193"/>
    </location>
</feature>
<dbReference type="Pfam" id="PF00528">
    <property type="entry name" value="BPD_transp_1"/>
    <property type="match status" value="1"/>
</dbReference>
<dbReference type="PANTHER" id="PTHR30193">
    <property type="entry name" value="ABC TRANSPORTER PERMEASE PROTEIN"/>
    <property type="match status" value="1"/>
</dbReference>
<gene>
    <name evidence="9" type="ORF">F4Y08_05465</name>
</gene>
<comment type="caution">
    <text evidence="9">The sequence shown here is derived from an EMBL/GenBank/DDBJ whole genome shotgun (WGS) entry which is preliminary data.</text>
</comment>
<feature type="domain" description="ABC transmembrane type-1" evidence="8">
    <location>
        <begin position="82"/>
        <end position="294"/>
    </location>
</feature>
<evidence type="ECO:0000256" key="7">
    <source>
        <dbReference type="RuleBase" id="RU363032"/>
    </source>
</evidence>
<evidence type="ECO:0000313" key="9">
    <source>
        <dbReference type="EMBL" id="MYD89775.1"/>
    </source>
</evidence>
<feature type="transmembrane region" description="Helical" evidence="7">
    <location>
        <begin position="21"/>
        <end position="41"/>
    </location>
</feature>
<organism evidence="9">
    <name type="scientific">Caldilineaceae bacterium SB0662_bin_9</name>
    <dbReference type="NCBI Taxonomy" id="2605258"/>
    <lineage>
        <taxon>Bacteria</taxon>
        <taxon>Bacillati</taxon>
        <taxon>Chloroflexota</taxon>
        <taxon>Caldilineae</taxon>
        <taxon>Caldilineales</taxon>
        <taxon>Caldilineaceae</taxon>
    </lineage>
</organism>
<feature type="transmembrane region" description="Helical" evidence="7">
    <location>
        <begin position="119"/>
        <end position="140"/>
    </location>
</feature>
<feature type="transmembrane region" description="Helical" evidence="7">
    <location>
        <begin position="214"/>
        <end position="238"/>
    </location>
</feature>
<feature type="transmembrane region" description="Helical" evidence="7">
    <location>
        <begin position="244"/>
        <end position="264"/>
    </location>
</feature>
<dbReference type="InterPro" id="IPR035906">
    <property type="entry name" value="MetI-like_sf"/>
</dbReference>
<keyword evidence="6 7" id="KW-0472">Membrane</keyword>
<keyword evidence="2 7" id="KW-0813">Transport</keyword>
<evidence type="ECO:0000256" key="4">
    <source>
        <dbReference type="ARBA" id="ARBA00022692"/>
    </source>
</evidence>
<dbReference type="Gene3D" id="1.10.3720.10">
    <property type="entry name" value="MetI-like"/>
    <property type="match status" value="1"/>
</dbReference>
<proteinExistence type="inferred from homology"/>
<dbReference type="AlphaFoldDB" id="A0A6B1DSH7"/>
<dbReference type="GO" id="GO:0005886">
    <property type="term" value="C:plasma membrane"/>
    <property type="evidence" value="ECO:0007669"/>
    <property type="project" value="UniProtKB-SubCell"/>
</dbReference>
<evidence type="ECO:0000256" key="2">
    <source>
        <dbReference type="ARBA" id="ARBA00022448"/>
    </source>
</evidence>
<dbReference type="InterPro" id="IPR051393">
    <property type="entry name" value="ABC_transporter_permease"/>
</dbReference>
<dbReference type="SUPFAM" id="SSF161098">
    <property type="entry name" value="MetI-like"/>
    <property type="match status" value="1"/>
</dbReference>
<evidence type="ECO:0000259" key="8">
    <source>
        <dbReference type="PROSITE" id="PS50928"/>
    </source>
</evidence>
<evidence type="ECO:0000256" key="1">
    <source>
        <dbReference type="ARBA" id="ARBA00004651"/>
    </source>
</evidence>
<reference evidence="9" key="1">
    <citation type="submission" date="2019-09" db="EMBL/GenBank/DDBJ databases">
        <title>Characterisation of the sponge microbiome using genome-centric metagenomics.</title>
        <authorList>
            <person name="Engelberts J.P."/>
            <person name="Robbins S.J."/>
            <person name="De Goeij J.M."/>
            <person name="Aranda M."/>
            <person name="Bell S.C."/>
            <person name="Webster N.S."/>
        </authorList>
    </citation>
    <scope>NUCLEOTIDE SEQUENCE</scope>
    <source>
        <strain evidence="9">SB0662_bin_9</strain>
    </source>
</reference>